<dbReference type="AlphaFoldDB" id="A0AAV4EQT0"/>
<organism evidence="1 2">
    <name type="scientific">Elysia marginata</name>
    <dbReference type="NCBI Taxonomy" id="1093978"/>
    <lineage>
        <taxon>Eukaryota</taxon>
        <taxon>Metazoa</taxon>
        <taxon>Spiralia</taxon>
        <taxon>Lophotrochozoa</taxon>
        <taxon>Mollusca</taxon>
        <taxon>Gastropoda</taxon>
        <taxon>Heterobranchia</taxon>
        <taxon>Euthyneura</taxon>
        <taxon>Panpulmonata</taxon>
        <taxon>Sacoglossa</taxon>
        <taxon>Placobranchoidea</taxon>
        <taxon>Plakobranchidae</taxon>
        <taxon>Elysia</taxon>
    </lineage>
</organism>
<keyword evidence="2" id="KW-1185">Reference proteome</keyword>
<dbReference type="Proteomes" id="UP000762676">
    <property type="component" value="Unassembled WGS sequence"/>
</dbReference>
<dbReference type="EMBL" id="BMAT01010914">
    <property type="protein sequence ID" value="GFR63357.1"/>
    <property type="molecule type" value="Genomic_DNA"/>
</dbReference>
<proteinExistence type="predicted"/>
<reference evidence="1 2" key="1">
    <citation type="journal article" date="2021" name="Elife">
        <title>Chloroplast acquisition without the gene transfer in kleptoplastic sea slugs, Plakobranchus ocellatus.</title>
        <authorList>
            <person name="Maeda T."/>
            <person name="Takahashi S."/>
            <person name="Yoshida T."/>
            <person name="Shimamura S."/>
            <person name="Takaki Y."/>
            <person name="Nagai Y."/>
            <person name="Toyoda A."/>
            <person name="Suzuki Y."/>
            <person name="Arimoto A."/>
            <person name="Ishii H."/>
            <person name="Satoh N."/>
            <person name="Nishiyama T."/>
            <person name="Hasebe M."/>
            <person name="Maruyama T."/>
            <person name="Minagawa J."/>
            <person name="Obokata J."/>
            <person name="Shigenobu S."/>
        </authorList>
    </citation>
    <scope>NUCLEOTIDE SEQUENCE [LARGE SCALE GENOMIC DNA]</scope>
</reference>
<comment type="caution">
    <text evidence="1">The sequence shown here is derived from an EMBL/GenBank/DDBJ whole genome shotgun (WGS) entry which is preliminary data.</text>
</comment>
<accession>A0AAV4EQT0</accession>
<name>A0AAV4EQT0_9GAST</name>
<protein>
    <submittedName>
        <fullName evidence="1">Uncharacterized protein</fullName>
    </submittedName>
</protein>
<evidence type="ECO:0000313" key="2">
    <source>
        <dbReference type="Proteomes" id="UP000762676"/>
    </source>
</evidence>
<sequence>MSIISGRLQQDNAAHLTPLVQGVMSQPTVQVSCHCLALLGFISNSRHDTVGCHWPPLPHSLLLAAMCPTVPLNELFGDDTKTLLEFCSTNNLLPPLLLSLLRAMARCEALHGTSLAPHPLIVFTPWIPSTAQRAGSKAAHCCIKGIFLLLSLSNKAPIFPNKVLAADYLEVKSTVTGSHIWTPLFLSLGSFTALFPAKARRCFLCWPLRGIVGLRCLMSPKEKKGKG</sequence>
<evidence type="ECO:0000313" key="1">
    <source>
        <dbReference type="EMBL" id="GFR63357.1"/>
    </source>
</evidence>
<gene>
    <name evidence="1" type="ORF">ElyMa_005482900</name>
</gene>